<feature type="region of interest" description="Disordered" evidence="1">
    <location>
        <begin position="1"/>
        <end position="50"/>
    </location>
</feature>
<name>A0A1Y1Y468_9FUNG</name>
<accession>A0A1Y1Y468</accession>
<dbReference type="InParanoid" id="A0A1Y1Y468"/>
<dbReference type="Proteomes" id="UP000193498">
    <property type="component" value="Unassembled WGS sequence"/>
</dbReference>
<evidence type="ECO:0000313" key="3">
    <source>
        <dbReference type="Proteomes" id="UP000193498"/>
    </source>
</evidence>
<sequence length="72" mass="8305">MDQKTKLSKGQADSRRTAQSDDTPSSEKVTKKPHSSHTGHCHYQDKFQDQATWEEDDIITNWKKESLSTKLQ</sequence>
<evidence type="ECO:0000256" key="1">
    <source>
        <dbReference type="SAM" id="MobiDB-lite"/>
    </source>
</evidence>
<organism evidence="2 3">
    <name type="scientific">Basidiobolus meristosporus CBS 931.73</name>
    <dbReference type="NCBI Taxonomy" id="1314790"/>
    <lineage>
        <taxon>Eukaryota</taxon>
        <taxon>Fungi</taxon>
        <taxon>Fungi incertae sedis</taxon>
        <taxon>Zoopagomycota</taxon>
        <taxon>Entomophthoromycotina</taxon>
        <taxon>Basidiobolomycetes</taxon>
        <taxon>Basidiobolales</taxon>
        <taxon>Basidiobolaceae</taxon>
        <taxon>Basidiobolus</taxon>
    </lineage>
</organism>
<dbReference type="AlphaFoldDB" id="A0A1Y1Y468"/>
<feature type="compositionally biased region" description="Basic residues" evidence="1">
    <location>
        <begin position="31"/>
        <end position="40"/>
    </location>
</feature>
<evidence type="ECO:0000313" key="2">
    <source>
        <dbReference type="EMBL" id="ORX92506.1"/>
    </source>
</evidence>
<comment type="caution">
    <text evidence="2">The sequence shown here is derived from an EMBL/GenBank/DDBJ whole genome shotgun (WGS) entry which is preliminary data.</text>
</comment>
<keyword evidence="3" id="KW-1185">Reference proteome</keyword>
<reference evidence="2 3" key="1">
    <citation type="submission" date="2016-07" db="EMBL/GenBank/DDBJ databases">
        <title>Pervasive Adenine N6-methylation of Active Genes in Fungi.</title>
        <authorList>
            <consortium name="DOE Joint Genome Institute"/>
            <person name="Mondo S.J."/>
            <person name="Dannebaum R.O."/>
            <person name="Kuo R.C."/>
            <person name="Labutti K."/>
            <person name="Haridas S."/>
            <person name="Kuo A."/>
            <person name="Salamov A."/>
            <person name="Ahrendt S.R."/>
            <person name="Lipzen A."/>
            <person name="Sullivan W."/>
            <person name="Andreopoulos W.B."/>
            <person name="Clum A."/>
            <person name="Lindquist E."/>
            <person name="Daum C."/>
            <person name="Ramamoorthy G.K."/>
            <person name="Gryganskyi A."/>
            <person name="Culley D."/>
            <person name="Magnuson J.K."/>
            <person name="James T.Y."/>
            <person name="O'Malley M.A."/>
            <person name="Stajich J.E."/>
            <person name="Spatafora J.W."/>
            <person name="Visel A."/>
            <person name="Grigoriev I.V."/>
        </authorList>
    </citation>
    <scope>NUCLEOTIDE SEQUENCE [LARGE SCALE GENOMIC DNA]</scope>
    <source>
        <strain evidence="2 3">CBS 931.73</strain>
    </source>
</reference>
<proteinExistence type="predicted"/>
<dbReference type="EMBL" id="MCFE01000272">
    <property type="protein sequence ID" value="ORX92506.1"/>
    <property type="molecule type" value="Genomic_DNA"/>
</dbReference>
<gene>
    <name evidence="2" type="ORF">K493DRAFT_43131</name>
</gene>
<protein>
    <submittedName>
        <fullName evidence="2">Uncharacterized protein</fullName>
    </submittedName>
</protein>